<evidence type="ECO:0000256" key="2">
    <source>
        <dbReference type="PIRSR" id="PIRSR605754-1"/>
    </source>
</evidence>
<dbReference type="RefSeq" id="WP_075727079.1">
    <property type="nucleotide sequence ID" value="NZ_LTDM01000032.1"/>
</dbReference>
<dbReference type="Pfam" id="PF04203">
    <property type="entry name" value="Sortase"/>
    <property type="match status" value="1"/>
</dbReference>
<feature type="active site" description="Acyl-thioester intermediate" evidence="2">
    <location>
        <position position="215"/>
    </location>
</feature>
<protein>
    <submittedName>
        <fullName evidence="3">Sortase family protein</fullName>
    </submittedName>
</protein>
<proteinExistence type="predicted"/>
<dbReference type="InterPro" id="IPR023365">
    <property type="entry name" value="Sortase_dom-sf"/>
</dbReference>
<dbReference type="SUPFAM" id="SSF63817">
    <property type="entry name" value="Sortase"/>
    <property type="match status" value="1"/>
</dbReference>
<dbReference type="NCBIfam" id="TIGR03064">
    <property type="entry name" value="sortase_srtB"/>
    <property type="match status" value="1"/>
</dbReference>
<dbReference type="InterPro" id="IPR009835">
    <property type="entry name" value="SrtB"/>
</dbReference>
<evidence type="ECO:0000313" key="3">
    <source>
        <dbReference type="EMBL" id="OLS02320.1"/>
    </source>
</evidence>
<organism evidence="3 4">
    <name type="scientific">Tissierella creatinophila DSM 6911</name>
    <dbReference type="NCBI Taxonomy" id="1123403"/>
    <lineage>
        <taxon>Bacteria</taxon>
        <taxon>Bacillati</taxon>
        <taxon>Bacillota</taxon>
        <taxon>Tissierellia</taxon>
        <taxon>Tissierellales</taxon>
        <taxon>Tissierellaceae</taxon>
        <taxon>Tissierella</taxon>
    </lineage>
</organism>
<evidence type="ECO:0000313" key="4">
    <source>
        <dbReference type="Proteomes" id="UP000186112"/>
    </source>
</evidence>
<dbReference type="GO" id="GO:0016787">
    <property type="term" value="F:hydrolase activity"/>
    <property type="evidence" value="ECO:0007669"/>
    <property type="project" value="UniProtKB-KW"/>
</dbReference>
<gene>
    <name evidence="3" type="ORF">TICRE_17070</name>
</gene>
<keyword evidence="1" id="KW-0378">Hydrolase</keyword>
<dbReference type="CDD" id="cd05826">
    <property type="entry name" value="Sortase_B"/>
    <property type="match status" value="1"/>
</dbReference>
<dbReference type="AlphaFoldDB" id="A0A1U7M4Y8"/>
<dbReference type="Gene3D" id="2.40.260.10">
    <property type="entry name" value="Sortase"/>
    <property type="match status" value="1"/>
</dbReference>
<keyword evidence="4" id="KW-1185">Reference proteome</keyword>
<reference evidence="3 4" key="1">
    <citation type="submission" date="2016-02" db="EMBL/GenBank/DDBJ databases">
        <title>Genome sequence of Tissierella creatinophila DSM 6911.</title>
        <authorList>
            <person name="Poehlein A."/>
            <person name="Daniel R."/>
        </authorList>
    </citation>
    <scope>NUCLEOTIDE SEQUENCE [LARGE SCALE GENOMIC DNA]</scope>
    <source>
        <strain evidence="3 4">DSM 6911</strain>
    </source>
</reference>
<dbReference type="OrthoDB" id="9806013at2"/>
<evidence type="ECO:0000256" key="1">
    <source>
        <dbReference type="ARBA" id="ARBA00022801"/>
    </source>
</evidence>
<feature type="active site" description="Proton donor/acceptor" evidence="2">
    <location>
        <position position="122"/>
    </location>
</feature>
<name>A0A1U7M4Y8_TISCR</name>
<sequence>MKIIKRLAILVSVVVLLVSSYRIVSYGYKSVNNKNLYKDISSIYTSRATTSDGLNSLKEINKDIVAWIEIPNTNIDYPVVQGKDNSFYLTHDIKGKKSPHGSIFMDYRNLVGEDKSLVIYGHHMKDGTMFKDLVKYKDKDFFDKNKEIFVIIDGKKIEYEIVSVLLTKGDSEYIDIDFESSNEFLDYIERIKKDSLFYREIPFDGDEKLLTLSTCSYEFDNARTAIYAIKK</sequence>
<dbReference type="InterPro" id="IPR005754">
    <property type="entry name" value="Sortase"/>
</dbReference>
<accession>A0A1U7M4Y8</accession>
<comment type="caution">
    <text evidence="3">The sequence shown here is derived from an EMBL/GenBank/DDBJ whole genome shotgun (WGS) entry which is preliminary data.</text>
</comment>
<dbReference type="EMBL" id="LTDM01000032">
    <property type="protein sequence ID" value="OLS02320.1"/>
    <property type="molecule type" value="Genomic_DNA"/>
</dbReference>
<dbReference type="Proteomes" id="UP000186112">
    <property type="component" value="Unassembled WGS sequence"/>
</dbReference>